<feature type="transmembrane region" description="Helical" evidence="6">
    <location>
        <begin position="343"/>
        <end position="367"/>
    </location>
</feature>
<feature type="transmembrane region" description="Helical" evidence="6">
    <location>
        <begin position="405"/>
        <end position="425"/>
    </location>
</feature>
<evidence type="ECO:0000256" key="4">
    <source>
        <dbReference type="ARBA" id="ARBA00022989"/>
    </source>
</evidence>
<evidence type="ECO:0000313" key="9">
    <source>
        <dbReference type="Proteomes" id="UP000198287"/>
    </source>
</evidence>
<dbReference type="GO" id="GO:0005886">
    <property type="term" value="C:plasma membrane"/>
    <property type="evidence" value="ECO:0007669"/>
    <property type="project" value="UniProtKB-SubCell"/>
</dbReference>
<feature type="transmembrane region" description="Helical" evidence="6">
    <location>
        <begin position="269"/>
        <end position="291"/>
    </location>
</feature>
<evidence type="ECO:0000256" key="3">
    <source>
        <dbReference type="ARBA" id="ARBA00022692"/>
    </source>
</evidence>
<gene>
    <name evidence="8" type="ORF">Fcan01_25062</name>
</gene>
<evidence type="ECO:0000256" key="1">
    <source>
        <dbReference type="ARBA" id="ARBA00004651"/>
    </source>
</evidence>
<feature type="transmembrane region" description="Helical" evidence="6">
    <location>
        <begin position="312"/>
        <end position="337"/>
    </location>
</feature>
<feature type="transmembrane region" description="Helical" evidence="6">
    <location>
        <begin position="437"/>
        <end position="459"/>
    </location>
</feature>
<feature type="transmembrane region" description="Helical" evidence="6">
    <location>
        <begin position="379"/>
        <end position="399"/>
    </location>
</feature>
<evidence type="ECO:0000256" key="5">
    <source>
        <dbReference type="ARBA" id="ARBA00023136"/>
    </source>
</evidence>
<dbReference type="Proteomes" id="UP000198287">
    <property type="component" value="Unassembled WGS sequence"/>
</dbReference>
<evidence type="ECO:0000313" key="8">
    <source>
        <dbReference type="EMBL" id="OXA40294.1"/>
    </source>
</evidence>
<protein>
    <submittedName>
        <fullName evidence="8">ABC transporter G family member 23</fullName>
    </submittedName>
</protein>
<keyword evidence="5 6" id="KW-0472">Membrane</keyword>
<evidence type="ECO:0000259" key="7">
    <source>
        <dbReference type="Pfam" id="PF12698"/>
    </source>
</evidence>
<dbReference type="InterPro" id="IPR013525">
    <property type="entry name" value="ABC2_TM"/>
</dbReference>
<dbReference type="PANTHER" id="PTHR30294:SF38">
    <property type="entry name" value="TRANSPORT PERMEASE PROTEIN"/>
    <property type="match status" value="1"/>
</dbReference>
<dbReference type="EMBL" id="LNIX01000034">
    <property type="protein sequence ID" value="OXA40294.1"/>
    <property type="molecule type" value="Genomic_DNA"/>
</dbReference>
<evidence type="ECO:0000256" key="6">
    <source>
        <dbReference type="SAM" id="Phobius"/>
    </source>
</evidence>
<dbReference type="InterPro" id="IPR051449">
    <property type="entry name" value="ABC-2_transporter_component"/>
</dbReference>
<feature type="domain" description="ABC-2 type transporter transmembrane" evidence="7">
    <location>
        <begin position="128"/>
        <end position="451"/>
    </location>
</feature>
<dbReference type="AlphaFoldDB" id="A0A226D5Z6"/>
<keyword evidence="2" id="KW-1003">Cell membrane</keyword>
<dbReference type="GO" id="GO:0140359">
    <property type="term" value="F:ABC-type transporter activity"/>
    <property type="evidence" value="ECO:0007669"/>
    <property type="project" value="InterPro"/>
</dbReference>
<comment type="subcellular location">
    <subcellularLocation>
        <location evidence="1">Cell membrane</location>
        <topology evidence="1">Multi-pass membrane protein</topology>
    </subcellularLocation>
</comment>
<dbReference type="Pfam" id="PF12698">
    <property type="entry name" value="ABC2_membrane_3"/>
    <property type="match status" value="1"/>
</dbReference>
<organism evidence="8 9">
    <name type="scientific">Folsomia candida</name>
    <name type="common">Springtail</name>
    <dbReference type="NCBI Taxonomy" id="158441"/>
    <lineage>
        <taxon>Eukaryota</taxon>
        <taxon>Metazoa</taxon>
        <taxon>Ecdysozoa</taxon>
        <taxon>Arthropoda</taxon>
        <taxon>Hexapoda</taxon>
        <taxon>Collembola</taxon>
        <taxon>Entomobryomorpha</taxon>
        <taxon>Isotomoidea</taxon>
        <taxon>Isotomidae</taxon>
        <taxon>Proisotominae</taxon>
        <taxon>Folsomia</taxon>
    </lineage>
</organism>
<keyword evidence="9" id="KW-1185">Reference proteome</keyword>
<sequence length="466" mass="53111">MPNLDDVAALRIVSGRKSYSNKVILDGVDITVEKGTMYGYSSPNIQQFEITKPPSKISNLLEYSKNYYSQLKALTVRNLTIYLRYPLLPSSQIICVLVNIYFALHMAGYDPVGLSLGTITDHSCDTRANQTPTARMNEDLYACKFLNILEKSQINLVPMQTVLDAVQAVKSGSISGYLKFPVNFTEIMLKRFVWNINADEEIINGSYISIRLDNSEYMTSYFVTKSLYESMQKLMTEIVTEYGIDERTVTLPFSFNAVYGNMSDTWNTFLVPMLLLFMWTILSVTMGFFHVTDTCDGTLARTMATGVDFHKVLLSYYIADIPLTIIQAGLFVSAVWWDRGDQIQGRLALIGLVFYLVRIVYIAFYLMLASMKISTKDTIMVAIAALQIFLYATDTFWPIESVVWWYRYFCFCLPLTFPIRVLRCIMIRGWGITHPNVFLNGVCVPILGIIVLTISTFQLEKRIKKK</sequence>
<accession>A0A226D5Z6</accession>
<keyword evidence="3 6" id="KW-0812">Transmembrane</keyword>
<dbReference type="PANTHER" id="PTHR30294">
    <property type="entry name" value="MEMBRANE COMPONENT OF ABC TRANSPORTER YHHJ-RELATED"/>
    <property type="match status" value="1"/>
</dbReference>
<evidence type="ECO:0000256" key="2">
    <source>
        <dbReference type="ARBA" id="ARBA00022475"/>
    </source>
</evidence>
<proteinExistence type="predicted"/>
<comment type="caution">
    <text evidence="8">The sequence shown here is derived from an EMBL/GenBank/DDBJ whole genome shotgun (WGS) entry which is preliminary data.</text>
</comment>
<name>A0A226D5Z6_FOLCA</name>
<keyword evidence="4 6" id="KW-1133">Transmembrane helix</keyword>
<reference evidence="8 9" key="1">
    <citation type="submission" date="2015-12" db="EMBL/GenBank/DDBJ databases">
        <title>The genome of Folsomia candida.</title>
        <authorList>
            <person name="Faddeeva A."/>
            <person name="Derks M.F."/>
            <person name="Anvar Y."/>
            <person name="Smit S."/>
            <person name="Van Straalen N."/>
            <person name="Roelofs D."/>
        </authorList>
    </citation>
    <scope>NUCLEOTIDE SEQUENCE [LARGE SCALE GENOMIC DNA]</scope>
    <source>
        <strain evidence="8 9">VU population</strain>
        <tissue evidence="8">Whole body</tissue>
    </source>
</reference>